<evidence type="ECO:0000256" key="4">
    <source>
        <dbReference type="SAM" id="SignalP"/>
    </source>
</evidence>
<comment type="subcellular location">
    <subcellularLocation>
        <location evidence="1">Cell envelope</location>
    </subcellularLocation>
</comment>
<comment type="similarity">
    <text evidence="2">Belongs to the bacterial solute-binding protein 2 family.</text>
</comment>
<dbReference type="Proteomes" id="UP000373149">
    <property type="component" value="Unassembled WGS sequence"/>
</dbReference>
<accession>A0A5N8WQR0</accession>
<feature type="chain" id="PRO_5039475770" evidence="4">
    <location>
        <begin position="28"/>
        <end position="341"/>
    </location>
</feature>
<sequence>MNRFRTRITATLALTTTTALLLTACGAADSASSSGGTRKVAVLAASSQNGYNQAVYKGVQQAAAASGKKITLKLLDGQFDSNTQLSQLQNVTSTGDYDGVVVVPNDGVGLAAAFPLSKKIPVATVLNPIGPDINKMEPQVDGVVTTVGVPPAAAAQKQAEGVVTYCARINPCKVVLLVGNLSTPLDVARRNAYKKVLGAHSNIEVVSTVEGQYDRDTSLKAISNVLQAHKDINVILSNADQEAAGAQIALQNAGIKPSSVYLTGAGGTKDAVAAVRSGAWKAAYINFPLSMGKAAMEQLIKAMDGGTPKAVVDSDGIGGVEPYATKETLARTPDFTGEWNG</sequence>
<dbReference type="Gene3D" id="3.40.50.2300">
    <property type="match status" value="2"/>
</dbReference>
<evidence type="ECO:0000313" key="7">
    <source>
        <dbReference type="Proteomes" id="UP000373149"/>
    </source>
</evidence>
<keyword evidence="3 4" id="KW-0732">Signal</keyword>
<keyword evidence="7" id="KW-1185">Reference proteome</keyword>
<feature type="domain" description="Periplasmic binding protein" evidence="5">
    <location>
        <begin position="40"/>
        <end position="305"/>
    </location>
</feature>
<evidence type="ECO:0000256" key="3">
    <source>
        <dbReference type="ARBA" id="ARBA00022729"/>
    </source>
</evidence>
<reference evidence="6 7" key="1">
    <citation type="submission" date="2019-09" db="EMBL/GenBank/DDBJ databases">
        <authorList>
            <person name="Duangmal K."/>
            <person name="Teo W.F.A."/>
            <person name="Lipun K."/>
        </authorList>
    </citation>
    <scope>NUCLEOTIDE SEQUENCE [LARGE SCALE GENOMIC DNA]</scope>
    <source>
        <strain evidence="6 7">K1PN6</strain>
    </source>
</reference>
<evidence type="ECO:0000256" key="1">
    <source>
        <dbReference type="ARBA" id="ARBA00004196"/>
    </source>
</evidence>
<dbReference type="SUPFAM" id="SSF53822">
    <property type="entry name" value="Periplasmic binding protein-like I"/>
    <property type="match status" value="1"/>
</dbReference>
<dbReference type="InterPro" id="IPR025997">
    <property type="entry name" value="SBP_2_dom"/>
</dbReference>
<dbReference type="CDD" id="cd01536">
    <property type="entry name" value="PBP1_ABC_sugar_binding-like"/>
    <property type="match status" value="1"/>
</dbReference>
<dbReference type="GO" id="GO:0030313">
    <property type="term" value="C:cell envelope"/>
    <property type="evidence" value="ECO:0007669"/>
    <property type="project" value="UniProtKB-SubCell"/>
</dbReference>
<feature type="signal peptide" evidence="4">
    <location>
        <begin position="1"/>
        <end position="27"/>
    </location>
</feature>
<dbReference type="PANTHER" id="PTHR46847:SF1">
    <property type="entry name" value="D-ALLOSE-BINDING PERIPLASMIC PROTEIN-RELATED"/>
    <property type="match status" value="1"/>
</dbReference>
<dbReference type="GO" id="GO:0030246">
    <property type="term" value="F:carbohydrate binding"/>
    <property type="evidence" value="ECO:0007669"/>
    <property type="project" value="UniProtKB-ARBA"/>
</dbReference>
<dbReference type="AlphaFoldDB" id="A0A5N8WQR0"/>
<comment type="caution">
    <text evidence="6">The sequence shown here is derived from an EMBL/GenBank/DDBJ whole genome shotgun (WGS) entry which is preliminary data.</text>
</comment>
<dbReference type="RefSeq" id="WP_152861155.1">
    <property type="nucleotide sequence ID" value="NZ_VMNX01000024.1"/>
</dbReference>
<proteinExistence type="inferred from homology"/>
<gene>
    <name evidence="6" type="ORF">FPZ41_10020</name>
</gene>
<name>A0A5N8WQR0_9ACTN</name>
<dbReference type="PROSITE" id="PS51257">
    <property type="entry name" value="PROKAR_LIPOPROTEIN"/>
    <property type="match status" value="1"/>
</dbReference>
<dbReference type="EMBL" id="VMNX01000024">
    <property type="protein sequence ID" value="MPY48884.1"/>
    <property type="molecule type" value="Genomic_DNA"/>
</dbReference>
<dbReference type="Pfam" id="PF13407">
    <property type="entry name" value="Peripla_BP_4"/>
    <property type="match status" value="1"/>
</dbReference>
<evidence type="ECO:0000259" key="5">
    <source>
        <dbReference type="Pfam" id="PF13407"/>
    </source>
</evidence>
<evidence type="ECO:0000256" key="2">
    <source>
        <dbReference type="ARBA" id="ARBA00007639"/>
    </source>
</evidence>
<protein>
    <submittedName>
        <fullName evidence="6">Sugar ABC transporter substrate-binding protein</fullName>
    </submittedName>
</protein>
<dbReference type="PANTHER" id="PTHR46847">
    <property type="entry name" value="D-ALLOSE-BINDING PERIPLASMIC PROTEIN-RELATED"/>
    <property type="match status" value="1"/>
</dbReference>
<organism evidence="6 7">
    <name type="scientific">Streptomyces acidicola</name>
    <dbReference type="NCBI Taxonomy" id="2596892"/>
    <lineage>
        <taxon>Bacteria</taxon>
        <taxon>Bacillati</taxon>
        <taxon>Actinomycetota</taxon>
        <taxon>Actinomycetes</taxon>
        <taxon>Kitasatosporales</taxon>
        <taxon>Streptomycetaceae</taxon>
        <taxon>Streptomyces</taxon>
    </lineage>
</organism>
<evidence type="ECO:0000313" key="6">
    <source>
        <dbReference type="EMBL" id="MPY48884.1"/>
    </source>
</evidence>
<dbReference type="InterPro" id="IPR028082">
    <property type="entry name" value="Peripla_BP_I"/>
</dbReference>